<feature type="region of interest" description="Disordered" evidence="1">
    <location>
        <begin position="636"/>
        <end position="735"/>
    </location>
</feature>
<feature type="region of interest" description="Disordered" evidence="1">
    <location>
        <begin position="548"/>
        <end position="567"/>
    </location>
</feature>
<feature type="compositionally biased region" description="Basic residues" evidence="1">
    <location>
        <begin position="1188"/>
        <end position="1197"/>
    </location>
</feature>
<dbReference type="RefSeq" id="XP_003723757.2">
    <property type="nucleotide sequence ID" value="XM_003723709.3"/>
</dbReference>
<dbReference type="KEGG" id="spu:100889696"/>
<sequence>MESQIITTSLESDQKNPTLQVVADQPAVDLDDDSFMITDKPGSDDGWIEDSDEEVPALRKLSDVEHENFDDVDNDSEFHYDESFLSTADDCAEEFLGLNSADEIANGTESTPHTDLYSSTQRSAPTSLGKASVVQNQSFAVNSCQDSVEETANGEDSEKTASADETANAEEEKGEVMFYGDKFSKRETTSQTQQIKTRADKQGHEAKVKEGIDDSIESKQYCTMKVGRKETRGSSMLDELLSFPESKRAVLPVSALPTRGVKKTRRRKTGGKVAFAFDVKDRSNRLRQTQVSTPKEMACESETQKPGEEEEFTTNPNLIPPMPTSQMCTSSRSEPTGCSTPSTTSITSSASQCTIKPRTVPLKVDVKGIYPKDGILLTNMSTPSSASSITRAESSVGREGLAGESVDCKGLDTTRINDVIRKNSELKTTTSESLPETSNQKTYLFKVQAGSKAGKADDSKTSSLFSGDEESRKKRYTSVDEYVKDLKLMMKEKGIKNMVLQGPKQVINDVTKRLNDSDKKKVLFRLGVPQTPAQEGISILRPLSKVKKPAPASCATPSLIDSQMNKPPLKLDPSNTGNVSKVIKSAPASCATPSLIDSQMNKPPLKLDPSNTGNVSKVKKSAPASCATPSLIDLQMNKPPLKLDPSNTDNVSKVKKSAPASCATPSLIDSQMNKPPLKLDPSNTGNVSKVKKSAPASCATPSLIDSQMNKPPLKLDPSDTANVSGESAAKDDKPSEFSIPAKCASFTPEVITVKYPTPVSVGNITDEAQSLPATTSNVFKALSILKLGQPDEDPAVPLSAPISSARPTDHAIEGIIKARMDTNNPTAGNTVIDSLGTVIPSRLTHAPPSTDQTASTQQTQNSTLEKTITVTAGCYKPLAAKVASNAGEGETRITRSKSRAATETKRKSVTDLDIAMAPPLKLGDKTSAVVGDQDGMLRFRAPSQSSPSSMLPFVMNTSDKTDGTLVGPCVSFVGLPRLPRTSAPLLLPKRTNLVRYVVLGPDGQRKILQVPGGIPVLVSKALSGQTPLIHCNSNLSIGAYTDNSVLGDLSATKEVVDVRTEVLPSGAKVKIVRTRTKSSPEHVERNVRTDPKKIVILGANESPNSGKNIVSQHDGSFVYTQKSTTAINQLENNPTEIARDRDKTIANIARDHNETIAKQVSRSSEPCDGQEGTCESTENTGVNSPSPRRSRRERKVTRPYSPPPQKRRKCTSSPSSSDFDVSSAEITCSSQQPSPKPSASAVVVLKKDIELPHLVRLSGNTTVECIREEDGQRDTRTPKKVLKIRIKSEPLSDDDEPMNPVEPSPNLAENETIKPEPDTDSDSTDIPTDPEDTDDESCHPSDKPTGLLADARPADGTGELPKISDTEYLSRAEKMRLLKQRIQEQESMLENIQRQRHQQVMQRQNNPDLEDLF</sequence>
<dbReference type="EnsemblMetazoa" id="XM_011680737">
    <property type="protein sequence ID" value="XP_011679039"/>
    <property type="gene ID" value="LOC100889696"/>
</dbReference>
<feature type="region of interest" description="Disordered" evidence="1">
    <location>
        <begin position="1"/>
        <end position="20"/>
    </location>
</feature>
<reference evidence="3" key="1">
    <citation type="submission" date="2015-02" db="EMBL/GenBank/DDBJ databases">
        <title>Genome sequencing for Strongylocentrotus purpuratus.</title>
        <authorList>
            <person name="Murali S."/>
            <person name="Liu Y."/>
            <person name="Vee V."/>
            <person name="English A."/>
            <person name="Wang M."/>
            <person name="Skinner E."/>
            <person name="Han Y."/>
            <person name="Muzny D.M."/>
            <person name="Worley K.C."/>
            <person name="Gibbs R.A."/>
        </authorList>
    </citation>
    <scope>NUCLEOTIDE SEQUENCE</scope>
</reference>
<accession>A0A7M7HPH1</accession>
<reference evidence="2" key="2">
    <citation type="submission" date="2021-01" db="UniProtKB">
        <authorList>
            <consortium name="EnsemblMetazoa"/>
        </authorList>
    </citation>
    <scope>IDENTIFICATION</scope>
</reference>
<dbReference type="RefSeq" id="XP_011679039.2">
    <property type="nucleotide sequence ID" value="XM_011680737.2"/>
</dbReference>
<dbReference type="OrthoDB" id="10680136at2759"/>
<feature type="compositionally biased region" description="Polar residues" evidence="1">
    <location>
        <begin position="324"/>
        <end position="334"/>
    </location>
</feature>
<feature type="region of interest" description="Disordered" evidence="1">
    <location>
        <begin position="104"/>
        <end position="123"/>
    </location>
</feature>
<organism evidence="2 3">
    <name type="scientific">Strongylocentrotus purpuratus</name>
    <name type="common">Purple sea urchin</name>
    <dbReference type="NCBI Taxonomy" id="7668"/>
    <lineage>
        <taxon>Eukaryota</taxon>
        <taxon>Metazoa</taxon>
        <taxon>Echinodermata</taxon>
        <taxon>Eleutherozoa</taxon>
        <taxon>Echinozoa</taxon>
        <taxon>Echinoidea</taxon>
        <taxon>Euechinoidea</taxon>
        <taxon>Echinacea</taxon>
        <taxon>Camarodonta</taxon>
        <taxon>Echinidea</taxon>
        <taxon>Strongylocentrotidae</taxon>
        <taxon>Strongylocentrotus</taxon>
    </lineage>
</organism>
<evidence type="ECO:0000256" key="1">
    <source>
        <dbReference type="SAM" id="MobiDB-lite"/>
    </source>
</evidence>
<feature type="compositionally biased region" description="Acidic residues" evidence="1">
    <location>
        <begin position="1318"/>
        <end position="1335"/>
    </location>
</feature>
<dbReference type="GeneID" id="100889696"/>
<feature type="compositionally biased region" description="Polar residues" evidence="1">
    <location>
        <begin position="663"/>
        <end position="673"/>
    </location>
</feature>
<feature type="region of interest" description="Disordered" evidence="1">
    <location>
        <begin position="1153"/>
        <end position="1239"/>
    </location>
</feature>
<dbReference type="InParanoid" id="A0A7M7HPH1"/>
<evidence type="ECO:0000313" key="3">
    <source>
        <dbReference type="Proteomes" id="UP000007110"/>
    </source>
</evidence>
<proteinExistence type="predicted"/>
<feature type="region of interest" description="Disordered" evidence="1">
    <location>
        <begin position="1393"/>
        <end position="1413"/>
    </location>
</feature>
<feature type="compositionally biased region" description="Basic and acidic residues" evidence="1">
    <location>
        <begin position="1268"/>
        <end position="1277"/>
    </location>
</feature>
<feature type="compositionally biased region" description="Polar residues" evidence="1">
    <location>
        <begin position="1"/>
        <end position="19"/>
    </location>
</feature>
<dbReference type="Proteomes" id="UP000007110">
    <property type="component" value="Unassembled WGS sequence"/>
</dbReference>
<feature type="compositionally biased region" description="Low complexity" evidence="1">
    <location>
        <begin position="1212"/>
        <end position="1239"/>
    </location>
</feature>
<feature type="region of interest" description="Disordered" evidence="1">
    <location>
        <begin position="144"/>
        <end position="212"/>
    </location>
</feature>
<name>A0A7M7HPH1_STRPU</name>
<feature type="compositionally biased region" description="Polar residues" evidence="1">
    <location>
        <begin position="699"/>
        <end position="709"/>
    </location>
</feature>
<feature type="compositionally biased region" description="Polar residues" evidence="1">
    <location>
        <begin position="555"/>
        <end position="565"/>
    </location>
</feature>
<evidence type="ECO:0000313" key="2">
    <source>
        <dbReference type="EnsemblMetazoa" id="XP_011679039"/>
    </source>
</evidence>
<feature type="compositionally biased region" description="Basic and acidic residues" evidence="1">
    <location>
        <begin position="197"/>
        <end position="212"/>
    </location>
</feature>
<dbReference type="RefSeq" id="XP_011679040.2">
    <property type="nucleotide sequence ID" value="XM_011680738.2"/>
</dbReference>
<feature type="region of interest" description="Disordered" evidence="1">
    <location>
        <begin position="287"/>
        <end position="347"/>
    </location>
</feature>
<feature type="compositionally biased region" description="Polar residues" evidence="1">
    <location>
        <begin position="1173"/>
        <end position="1183"/>
    </location>
</feature>
<feature type="region of interest" description="Disordered" evidence="1">
    <location>
        <begin position="1268"/>
        <end position="1367"/>
    </location>
</feature>
<keyword evidence="3" id="KW-1185">Reference proteome</keyword>
<feature type="compositionally biased region" description="Polar residues" evidence="1">
    <location>
        <begin position="107"/>
        <end position="123"/>
    </location>
</feature>
<dbReference type="EnsemblMetazoa" id="XM_003723709">
    <property type="protein sequence ID" value="XP_003723757"/>
    <property type="gene ID" value="LOC100889696"/>
</dbReference>
<dbReference type="EnsemblMetazoa" id="XM_011680738">
    <property type="protein sequence ID" value="XP_011679040"/>
    <property type="gene ID" value="LOC100889696"/>
</dbReference>
<protein>
    <submittedName>
        <fullName evidence="2">Uncharacterized protein</fullName>
    </submittedName>
</protein>
<feature type="compositionally biased region" description="Low complexity" evidence="1">
    <location>
        <begin position="335"/>
        <end position="347"/>
    </location>
</feature>